<evidence type="ECO:0000256" key="3">
    <source>
        <dbReference type="PROSITE-ProRule" id="PRU01248"/>
    </source>
</evidence>
<evidence type="ECO:0000313" key="6">
    <source>
        <dbReference type="Proteomes" id="UP000041247"/>
    </source>
</evidence>
<keyword evidence="2 3" id="KW-0238">DNA-binding</keyword>
<dbReference type="GO" id="GO:0003677">
    <property type="term" value="F:DNA binding"/>
    <property type="evidence" value="ECO:0007669"/>
    <property type="project" value="UniProtKB-UniRule"/>
</dbReference>
<proteinExistence type="predicted"/>
<dbReference type="InterPro" id="IPR010998">
    <property type="entry name" value="Integrase_recombinase_N"/>
</dbReference>
<dbReference type="GO" id="GO:0015074">
    <property type="term" value="P:DNA integration"/>
    <property type="evidence" value="ECO:0007669"/>
    <property type="project" value="UniProtKB-KW"/>
</dbReference>
<evidence type="ECO:0000259" key="4">
    <source>
        <dbReference type="PROSITE" id="PS51900"/>
    </source>
</evidence>
<name>A0A0K3A195_9XANT</name>
<dbReference type="InterPro" id="IPR044068">
    <property type="entry name" value="CB"/>
</dbReference>
<dbReference type="Pfam" id="PF13495">
    <property type="entry name" value="Phage_int_SAM_4"/>
    <property type="match status" value="1"/>
</dbReference>
<dbReference type="PROSITE" id="PS51900">
    <property type="entry name" value="CB"/>
    <property type="match status" value="1"/>
</dbReference>
<dbReference type="AlphaFoldDB" id="A0A0K3A195"/>
<evidence type="ECO:0000256" key="2">
    <source>
        <dbReference type="ARBA" id="ARBA00023125"/>
    </source>
</evidence>
<organism evidence="5 6">
    <name type="scientific">Xanthomonas graminis pv. poae</name>
    <dbReference type="NCBI Taxonomy" id="227946"/>
    <lineage>
        <taxon>Bacteria</taxon>
        <taxon>Pseudomonadati</taxon>
        <taxon>Pseudomonadota</taxon>
        <taxon>Gammaproteobacteria</taxon>
        <taxon>Lysobacterales</taxon>
        <taxon>Lysobacteraceae</taxon>
        <taxon>Xanthomonas</taxon>
        <taxon>Xanthomonas translucens group</taxon>
        <taxon>Xanthomonas graminis</taxon>
    </lineage>
</organism>
<keyword evidence="1" id="KW-0229">DNA integration</keyword>
<evidence type="ECO:0000256" key="1">
    <source>
        <dbReference type="ARBA" id="ARBA00022908"/>
    </source>
</evidence>
<sequence length="203" mass="22455">MSYTRDDAGVTARLAPKLLDQVRGGLRLRHYSLRTEQAYVGWIRRFILANGKRHPVQMGRAEVEAFLTELATRGQVSAGTQNRALAALLFLYRDVLGVELPWMEHLVRAKRPRRIPVVLSVEEVARLLTMLEGSCRLMAGLLSSCGRVRSRVGTDGPRPPRVPPTVQCRDAMKTVGVHGLHGNASTVQHRLVAYRALVGAGCQ</sequence>
<dbReference type="InterPro" id="IPR011010">
    <property type="entry name" value="DNA_brk_join_enz"/>
</dbReference>
<dbReference type="SUPFAM" id="SSF56349">
    <property type="entry name" value="DNA breaking-rejoining enzymes"/>
    <property type="match status" value="1"/>
</dbReference>
<gene>
    <name evidence="5" type="ORF">XTPLMG728_2773</name>
</gene>
<dbReference type="Proteomes" id="UP000041247">
    <property type="component" value="Unassembled WGS sequence"/>
</dbReference>
<protein>
    <submittedName>
        <fullName evidence="5">Site-specific recombinase</fullName>
    </submittedName>
</protein>
<feature type="domain" description="Core-binding (CB)" evidence="4">
    <location>
        <begin position="9"/>
        <end position="96"/>
    </location>
</feature>
<dbReference type="InterPro" id="IPR004107">
    <property type="entry name" value="Integrase_SAM-like_N"/>
</dbReference>
<reference evidence="5 6" key="1">
    <citation type="submission" date="2015-07" db="EMBL/GenBank/DDBJ databases">
        <authorList>
            <person name="Noorani M."/>
        </authorList>
    </citation>
    <scope>NUCLEOTIDE SEQUENCE [LARGE SCALE GENOMIC DNA]</scope>
    <source>
        <strain evidence="5">LMG728</strain>
    </source>
</reference>
<dbReference type="Gene3D" id="1.10.150.130">
    <property type="match status" value="1"/>
</dbReference>
<accession>A0A0K3A195</accession>
<dbReference type="EMBL" id="CXOK01000093">
    <property type="protein sequence ID" value="CTP91037.1"/>
    <property type="molecule type" value="Genomic_DNA"/>
</dbReference>
<evidence type="ECO:0000313" key="5">
    <source>
        <dbReference type="EMBL" id="CTP91037.1"/>
    </source>
</evidence>